<dbReference type="AlphaFoldDB" id="A0A0E9R5V8"/>
<reference evidence="1" key="2">
    <citation type="journal article" date="2015" name="Fish Shellfish Immunol.">
        <title>Early steps in the European eel (Anguilla anguilla)-Vibrio vulnificus interaction in the gills: Role of the RtxA13 toxin.</title>
        <authorList>
            <person name="Callol A."/>
            <person name="Pajuelo D."/>
            <person name="Ebbesson L."/>
            <person name="Teles M."/>
            <person name="MacKenzie S."/>
            <person name="Amaro C."/>
        </authorList>
    </citation>
    <scope>NUCLEOTIDE SEQUENCE</scope>
</reference>
<name>A0A0E9R5V8_ANGAN</name>
<reference evidence="1" key="1">
    <citation type="submission" date="2014-11" db="EMBL/GenBank/DDBJ databases">
        <authorList>
            <person name="Amaro Gonzalez C."/>
        </authorList>
    </citation>
    <scope>NUCLEOTIDE SEQUENCE</scope>
</reference>
<organism evidence="1">
    <name type="scientific">Anguilla anguilla</name>
    <name type="common">European freshwater eel</name>
    <name type="synonym">Muraena anguilla</name>
    <dbReference type="NCBI Taxonomy" id="7936"/>
    <lineage>
        <taxon>Eukaryota</taxon>
        <taxon>Metazoa</taxon>
        <taxon>Chordata</taxon>
        <taxon>Craniata</taxon>
        <taxon>Vertebrata</taxon>
        <taxon>Euteleostomi</taxon>
        <taxon>Actinopterygii</taxon>
        <taxon>Neopterygii</taxon>
        <taxon>Teleostei</taxon>
        <taxon>Anguilliformes</taxon>
        <taxon>Anguillidae</taxon>
        <taxon>Anguilla</taxon>
    </lineage>
</organism>
<sequence>MFYSLRMWLVLRTLPLEMCFLD</sequence>
<accession>A0A0E9R5V8</accession>
<proteinExistence type="predicted"/>
<evidence type="ECO:0000313" key="1">
    <source>
        <dbReference type="EMBL" id="JAH23835.1"/>
    </source>
</evidence>
<protein>
    <submittedName>
        <fullName evidence="1">Uncharacterized protein</fullName>
    </submittedName>
</protein>
<dbReference type="EMBL" id="GBXM01084742">
    <property type="protein sequence ID" value="JAH23835.1"/>
    <property type="molecule type" value="Transcribed_RNA"/>
</dbReference>